<evidence type="ECO:0000256" key="1">
    <source>
        <dbReference type="ARBA" id="ARBA00010692"/>
    </source>
</evidence>
<dbReference type="PANTHER" id="PTHR34295">
    <property type="entry name" value="BIOTIN TRANSPORTER BIOY"/>
    <property type="match status" value="1"/>
</dbReference>
<proteinExistence type="inferred from homology"/>
<keyword evidence="2 3" id="KW-0472">Membrane</keyword>
<organism evidence="4 5">
    <name type="scientific">Clostridium saccharoperbutylacetonicum N1-4(HMT)</name>
    <dbReference type="NCBI Taxonomy" id="931276"/>
    <lineage>
        <taxon>Bacteria</taxon>
        <taxon>Bacillati</taxon>
        <taxon>Bacillota</taxon>
        <taxon>Clostridia</taxon>
        <taxon>Eubacteriales</taxon>
        <taxon>Clostridiaceae</taxon>
        <taxon>Clostridium</taxon>
    </lineage>
</organism>
<feature type="transmembrane region" description="Helical" evidence="3">
    <location>
        <begin position="113"/>
        <end position="137"/>
    </location>
</feature>
<evidence type="ECO:0000313" key="4">
    <source>
        <dbReference type="EMBL" id="AGF58786.1"/>
    </source>
</evidence>
<dbReference type="AlphaFoldDB" id="M1MW12"/>
<keyword evidence="3" id="KW-0812">Transmembrane</keyword>
<protein>
    <recommendedName>
        <fullName evidence="2">Biotin transporter</fullName>
    </recommendedName>
</protein>
<dbReference type="Gene3D" id="1.10.1760.20">
    <property type="match status" value="1"/>
</dbReference>
<gene>
    <name evidence="4" type="ORF">Cspa_c50330</name>
</gene>
<keyword evidence="3" id="KW-1133">Transmembrane helix</keyword>
<evidence type="ECO:0000256" key="3">
    <source>
        <dbReference type="SAM" id="Phobius"/>
    </source>
</evidence>
<accession>M1MW12</accession>
<dbReference type="RefSeq" id="WP_015395094.1">
    <property type="nucleotide sequence ID" value="NC_020291.1"/>
</dbReference>
<sequence>MKTRELTKMSLCITLSCISAYISFPLPFTPAMITAQTIIINLTALILTPKKSFIVVLGYILLGAFGLPVFSGGGSGFGKIFGPTGGFILGFLAIAPIMSYLKGKNNSFKRYLAITIFVGIPILYIFGAVFMCLVLKITLISALGLAVVPFVFGDICKCFVGSYLAVKLNNVLYTSVKSQQF</sequence>
<dbReference type="PANTHER" id="PTHR34295:SF1">
    <property type="entry name" value="BIOTIN TRANSPORTER BIOY"/>
    <property type="match status" value="1"/>
</dbReference>
<feature type="transmembrane region" description="Helical" evidence="3">
    <location>
        <begin position="80"/>
        <end position="101"/>
    </location>
</feature>
<keyword evidence="5" id="KW-1185">Reference proteome</keyword>
<keyword evidence="2" id="KW-0813">Transport</keyword>
<dbReference type="PATRIC" id="fig|931276.5.peg.5079"/>
<dbReference type="HOGENOM" id="CLU_077931_1_1_9"/>
<dbReference type="GO" id="GO:0005886">
    <property type="term" value="C:plasma membrane"/>
    <property type="evidence" value="ECO:0007669"/>
    <property type="project" value="UniProtKB-SubCell"/>
</dbReference>
<dbReference type="EMBL" id="CP004121">
    <property type="protein sequence ID" value="AGF58786.1"/>
    <property type="molecule type" value="Genomic_DNA"/>
</dbReference>
<dbReference type="OrthoDB" id="9803495at2"/>
<dbReference type="PIRSF" id="PIRSF016661">
    <property type="entry name" value="BioY"/>
    <property type="match status" value="1"/>
</dbReference>
<dbReference type="Pfam" id="PF02632">
    <property type="entry name" value="BioY"/>
    <property type="match status" value="1"/>
</dbReference>
<comment type="subcellular location">
    <subcellularLocation>
        <location evidence="2">Cell membrane</location>
        <topology evidence="2">Multi-pass membrane protein</topology>
    </subcellularLocation>
</comment>
<feature type="transmembrane region" description="Helical" evidence="3">
    <location>
        <begin position="54"/>
        <end position="74"/>
    </location>
</feature>
<reference evidence="4 5" key="1">
    <citation type="submission" date="2013-02" db="EMBL/GenBank/DDBJ databases">
        <title>Genome sequence of Clostridium saccharoperbutylacetonicum N1-4(HMT).</title>
        <authorList>
            <person name="Poehlein A."/>
            <person name="Daniel R."/>
        </authorList>
    </citation>
    <scope>NUCLEOTIDE SEQUENCE [LARGE SCALE GENOMIC DNA]</scope>
    <source>
        <strain evidence="5">N1-4(HMT)</strain>
    </source>
</reference>
<feature type="transmembrane region" description="Helical" evidence="3">
    <location>
        <begin position="143"/>
        <end position="166"/>
    </location>
</feature>
<feature type="transmembrane region" description="Helical" evidence="3">
    <location>
        <begin position="30"/>
        <end position="47"/>
    </location>
</feature>
<name>M1MW12_9CLOT</name>
<dbReference type="GO" id="GO:0015225">
    <property type="term" value="F:biotin transmembrane transporter activity"/>
    <property type="evidence" value="ECO:0007669"/>
    <property type="project" value="UniProtKB-UniRule"/>
</dbReference>
<dbReference type="eggNOG" id="COG1268">
    <property type="taxonomic scope" value="Bacteria"/>
</dbReference>
<dbReference type="KEGG" id="csr:Cspa_c50330"/>
<keyword evidence="2" id="KW-1003">Cell membrane</keyword>
<dbReference type="Proteomes" id="UP000011728">
    <property type="component" value="Chromosome"/>
</dbReference>
<evidence type="ECO:0000256" key="2">
    <source>
        <dbReference type="PIRNR" id="PIRNR016661"/>
    </source>
</evidence>
<dbReference type="InterPro" id="IPR003784">
    <property type="entry name" value="BioY"/>
</dbReference>
<comment type="similarity">
    <text evidence="1 2">Belongs to the BioY family.</text>
</comment>
<evidence type="ECO:0000313" key="5">
    <source>
        <dbReference type="Proteomes" id="UP000011728"/>
    </source>
</evidence>